<organism evidence="1 2">
    <name type="scientific">Bimuria novae-zelandiae CBS 107.79</name>
    <dbReference type="NCBI Taxonomy" id="1447943"/>
    <lineage>
        <taxon>Eukaryota</taxon>
        <taxon>Fungi</taxon>
        <taxon>Dikarya</taxon>
        <taxon>Ascomycota</taxon>
        <taxon>Pezizomycotina</taxon>
        <taxon>Dothideomycetes</taxon>
        <taxon>Pleosporomycetidae</taxon>
        <taxon>Pleosporales</taxon>
        <taxon>Massarineae</taxon>
        <taxon>Didymosphaeriaceae</taxon>
        <taxon>Bimuria</taxon>
    </lineage>
</organism>
<dbReference type="Gene3D" id="3.40.50.720">
    <property type="entry name" value="NAD(P)-binding Rossmann-like Domain"/>
    <property type="match status" value="1"/>
</dbReference>
<gene>
    <name evidence="1" type="ORF">BU23DRAFT_664058</name>
</gene>
<protein>
    <recommendedName>
        <fullName evidence="3">Alcohol dehydrogenase-like C-terminal domain-containing protein</fullName>
    </recommendedName>
</protein>
<dbReference type="SUPFAM" id="SSF51735">
    <property type="entry name" value="NAD(P)-binding Rossmann-fold domains"/>
    <property type="match status" value="1"/>
</dbReference>
<keyword evidence="2" id="KW-1185">Reference proteome</keyword>
<dbReference type="OrthoDB" id="1560166at2759"/>
<evidence type="ECO:0008006" key="3">
    <source>
        <dbReference type="Google" id="ProtNLM"/>
    </source>
</evidence>
<dbReference type="AlphaFoldDB" id="A0A6A5UMY7"/>
<accession>A0A6A5UMY7</accession>
<evidence type="ECO:0000313" key="2">
    <source>
        <dbReference type="Proteomes" id="UP000800036"/>
    </source>
</evidence>
<proteinExistence type="predicted"/>
<sequence>MAPGGYILPLGIIDTNINIPLVPLVTNGLLIKGSIIAARHTMLEMLGFAVTHDIKPVVQKFPLSKPGIMEAMDLLAHGEIIFRAVFMPRRG</sequence>
<evidence type="ECO:0000313" key="1">
    <source>
        <dbReference type="EMBL" id="KAF1966034.1"/>
    </source>
</evidence>
<name>A0A6A5UMY7_9PLEO</name>
<dbReference type="Gene3D" id="3.90.180.10">
    <property type="entry name" value="Medium-chain alcohol dehydrogenases, catalytic domain"/>
    <property type="match status" value="1"/>
</dbReference>
<dbReference type="EMBL" id="ML976752">
    <property type="protein sequence ID" value="KAF1966034.1"/>
    <property type="molecule type" value="Genomic_DNA"/>
</dbReference>
<dbReference type="InterPro" id="IPR036291">
    <property type="entry name" value="NAD(P)-bd_dom_sf"/>
</dbReference>
<dbReference type="Proteomes" id="UP000800036">
    <property type="component" value="Unassembled WGS sequence"/>
</dbReference>
<reference evidence="1" key="1">
    <citation type="journal article" date="2020" name="Stud. Mycol.">
        <title>101 Dothideomycetes genomes: a test case for predicting lifestyles and emergence of pathogens.</title>
        <authorList>
            <person name="Haridas S."/>
            <person name="Albert R."/>
            <person name="Binder M."/>
            <person name="Bloem J."/>
            <person name="Labutti K."/>
            <person name="Salamov A."/>
            <person name="Andreopoulos B."/>
            <person name="Baker S."/>
            <person name="Barry K."/>
            <person name="Bills G."/>
            <person name="Bluhm B."/>
            <person name="Cannon C."/>
            <person name="Castanera R."/>
            <person name="Culley D."/>
            <person name="Daum C."/>
            <person name="Ezra D."/>
            <person name="Gonzalez J."/>
            <person name="Henrissat B."/>
            <person name="Kuo A."/>
            <person name="Liang C."/>
            <person name="Lipzen A."/>
            <person name="Lutzoni F."/>
            <person name="Magnuson J."/>
            <person name="Mondo S."/>
            <person name="Nolan M."/>
            <person name="Ohm R."/>
            <person name="Pangilinan J."/>
            <person name="Park H.-J."/>
            <person name="Ramirez L."/>
            <person name="Alfaro M."/>
            <person name="Sun H."/>
            <person name="Tritt A."/>
            <person name="Yoshinaga Y."/>
            <person name="Zwiers L.-H."/>
            <person name="Turgeon B."/>
            <person name="Goodwin S."/>
            <person name="Spatafora J."/>
            <person name="Crous P."/>
            <person name="Grigoriev I."/>
        </authorList>
    </citation>
    <scope>NUCLEOTIDE SEQUENCE</scope>
    <source>
        <strain evidence="1">CBS 107.79</strain>
    </source>
</reference>